<dbReference type="AlphaFoldDB" id="A0ABD1LI17"/>
<reference evidence="1 2" key="1">
    <citation type="submission" date="2024-08" db="EMBL/GenBank/DDBJ databases">
        <title>Insights into the chromosomal genome structure of Flemingia macrophylla.</title>
        <authorList>
            <person name="Ding Y."/>
            <person name="Zhao Y."/>
            <person name="Bi W."/>
            <person name="Wu M."/>
            <person name="Zhao G."/>
            <person name="Gong Y."/>
            <person name="Li W."/>
            <person name="Zhang P."/>
        </authorList>
    </citation>
    <scope>NUCLEOTIDE SEQUENCE [LARGE SCALE GENOMIC DNA]</scope>
    <source>
        <strain evidence="1">DYQJB</strain>
        <tissue evidence="1">Leaf</tissue>
    </source>
</reference>
<accession>A0ABD1LI17</accession>
<keyword evidence="2" id="KW-1185">Reference proteome</keyword>
<sequence length="71" mass="8105">MKILYQNKNKINTRDVCCQILANDSNSLVIPGSVVWARTDDQMWWPVEVYVVLSCHVACFCHNLSASFVTE</sequence>
<gene>
    <name evidence="1" type="ORF">Fmac_027552</name>
</gene>
<dbReference type="Proteomes" id="UP001603857">
    <property type="component" value="Unassembled WGS sequence"/>
</dbReference>
<evidence type="ECO:0000313" key="2">
    <source>
        <dbReference type="Proteomes" id="UP001603857"/>
    </source>
</evidence>
<evidence type="ECO:0008006" key="3">
    <source>
        <dbReference type="Google" id="ProtNLM"/>
    </source>
</evidence>
<proteinExistence type="predicted"/>
<protein>
    <recommendedName>
        <fullName evidence="3">PWWP domain-containing protein</fullName>
    </recommendedName>
</protein>
<organism evidence="1 2">
    <name type="scientific">Flemingia macrophylla</name>
    <dbReference type="NCBI Taxonomy" id="520843"/>
    <lineage>
        <taxon>Eukaryota</taxon>
        <taxon>Viridiplantae</taxon>
        <taxon>Streptophyta</taxon>
        <taxon>Embryophyta</taxon>
        <taxon>Tracheophyta</taxon>
        <taxon>Spermatophyta</taxon>
        <taxon>Magnoliopsida</taxon>
        <taxon>eudicotyledons</taxon>
        <taxon>Gunneridae</taxon>
        <taxon>Pentapetalae</taxon>
        <taxon>rosids</taxon>
        <taxon>fabids</taxon>
        <taxon>Fabales</taxon>
        <taxon>Fabaceae</taxon>
        <taxon>Papilionoideae</taxon>
        <taxon>50 kb inversion clade</taxon>
        <taxon>NPAAA clade</taxon>
        <taxon>indigoferoid/millettioid clade</taxon>
        <taxon>Phaseoleae</taxon>
        <taxon>Flemingia</taxon>
    </lineage>
</organism>
<evidence type="ECO:0000313" key="1">
    <source>
        <dbReference type="EMBL" id="KAL2323173.1"/>
    </source>
</evidence>
<comment type="caution">
    <text evidence="1">The sequence shown here is derived from an EMBL/GenBank/DDBJ whole genome shotgun (WGS) entry which is preliminary data.</text>
</comment>
<dbReference type="EMBL" id="JBGMDY010000009">
    <property type="protein sequence ID" value="KAL2323173.1"/>
    <property type="molecule type" value="Genomic_DNA"/>
</dbReference>
<name>A0ABD1LI17_9FABA</name>